<comment type="function">
    <text evidence="10">Succinyl-CoA synthetase functions in the citric acid cycle (TCA), coupling the hydrolysis of succinyl-CoA to the synthesis of either ATP or GTP and thus represents the only step of substrate-level phosphorylation in the TCA. The beta subunit provides nucleotide specificity of the enzyme and binds the substrate succinate, while the binding sites for coenzyme A and phosphate are found in the alpha subunit.</text>
</comment>
<keyword evidence="7 10" id="KW-0460">Magnesium</keyword>
<evidence type="ECO:0000256" key="8">
    <source>
        <dbReference type="ARBA" id="ARBA00050563"/>
    </source>
</evidence>
<feature type="binding site" evidence="10">
    <location>
        <position position="102"/>
    </location>
    <ligand>
        <name>ATP</name>
        <dbReference type="ChEBI" id="CHEBI:30616"/>
    </ligand>
</feature>
<dbReference type="FunFam" id="3.40.50.261:FF:000001">
    <property type="entry name" value="Succinate--CoA ligase [ADP-forming] subunit beta"/>
    <property type="match status" value="1"/>
</dbReference>
<dbReference type="Pfam" id="PF00549">
    <property type="entry name" value="Ligase_CoA"/>
    <property type="match status" value="1"/>
</dbReference>
<keyword evidence="13" id="KW-1185">Reference proteome</keyword>
<keyword evidence="5 10" id="KW-0547">Nucleotide-binding</keyword>
<keyword evidence="2 10" id="KW-0816">Tricarboxylic acid cycle</keyword>
<comment type="subunit">
    <text evidence="10">Heterotetramer of two alpha and two beta subunits.</text>
</comment>
<dbReference type="EC" id="6.2.1.5" evidence="10"/>
<feature type="binding site" evidence="10">
    <location>
        <position position="199"/>
    </location>
    <ligand>
        <name>Mg(2+)</name>
        <dbReference type="ChEBI" id="CHEBI:18420"/>
    </ligand>
</feature>
<evidence type="ECO:0000256" key="2">
    <source>
        <dbReference type="ARBA" id="ARBA00022532"/>
    </source>
</evidence>
<reference evidence="12" key="1">
    <citation type="journal article" date="2014" name="Int. J. Syst. Evol. Microbiol.">
        <title>Complete genome sequence of Corynebacterium casei LMG S-19264T (=DSM 44701T), isolated from a smear-ripened cheese.</title>
        <authorList>
            <consortium name="US DOE Joint Genome Institute (JGI-PGF)"/>
            <person name="Walter F."/>
            <person name="Albersmeier A."/>
            <person name="Kalinowski J."/>
            <person name="Ruckert C."/>
        </authorList>
    </citation>
    <scope>NUCLEOTIDE SEQUENCE</scope>
    <source>
        <strain evidence="12">CGMCC 1.12181</strain>
    </source>
</reference>
<comment type="caution">
    <text evidence="12">The sequence shown here is derived from an EMBL/GenBank/DDBJ whole genome shotgun (WGS) entry which is preliminary data.</text>
</comment>
<dbReference type="GO" id="GO:0004775">
    <property type="term" value="F:succinate-CoA ligase (ADP-forming) activity"/>
    <property type="evidence" value="ECO:0007669"/>
    <property type="project" value="UniProtKB-UniRule"/>
</dbReference>
<evidence type="ECO:0000256" key="7">
    <source>
        <dbReference type="ARBA" id="ARBA00022842"/>
    </source>
</evidence>
<dbReference type="GO" id="GO:0006099">
    <property type="term" value="P:tricarboxylic acid cycle"/>
    <property type="evidence" value="ECO:0007669"/>
    <property type="project" value="UniProtKB-UniRule"/>
</dbReference>
<evidence type="ECO:0000313" key="12">
    <source>
        <dbReference type="EMBL" id="GGF84046.1"/>
    </source>
</evidence>
<name>A0A917CEX6_9GAMM</name>
<organism evidence="12 13">
    <name type="scientific">Marinicella pacifica</name>
    <dbReference type="NCBI Taxonomy" id="1171543"/>
    <lineage>
        <taxon>Bacteria</taxon>
        <taxon>Pseudomonadati</taxon>
        <taxon>Pseudomonadota</taxon>
        <taxon>Gammaproteobacteria</taxon>
        <taxon>Lysobacterales</taxon>
        <taxon>Marinicellaceae</taxon>
        <taxon>Marinicella</taxon>
    </lineage>
</organism>
<comment type="catalytic activity">
    <reaction evidence="9">
        <text>GTP + succinate + CoA = succinyl-CoA + GDP + phosphate</text>
        <dbReference type="Rhea" id="RHEA:22120"/>
        <dbReference type="ChEBI" id="CHEBI:30031"/>
        <dbReference type="ChEBI" id="CHEBI:37565"/>
        <dbReference type="ChEBI" id="CHEBI:43474"/>
        <dbReference type="ChEBI" id="CHEBI:57287"/>
        <dbReference type="ChEBI" id="CHEBI:57292"/>
        <dbReference type="ChEBI" id="CHEBI:58189"/>
    </reaction>
    <physiologicalReaction direction="right-to-left" evidence="9">
        <dbReference type="Rhea" id="RHEA:22122"/>
    </physiologicalReaction>
</comment>
<dbReference type="InterPro" id="IPR005809">
    <property type="entry name" value="Succ_CoA_ligase-like_bsu"/>
</dbReference>
<dbReference type="FunFam" id="3.30.470.20:FF:000002">
    <property type="entry name" value="Succinate--CoA ligase [ADP-forming] subunit beta"/>
    <property type="match status" value="1"/>
</dbReference>
<evidence type="ECO:0000256" key="5">
    <source>
        <dbReference type="ARBA" id="ARBA00022741"/>
    </source>
</evidence>
<feature type="domain" description="ATP-grasp" evidence="11">
    <location>
        <begin position="9"/>
        <end position="230"/>
    </location>
</feature>
<dbReference type="GO" id="GO:0042709">
    <property type="term" value="C:succinate-CoA ligase complex"/>
    <property type="evidence" value="ECO:0007669"/>
    <property type="project" value="TreeGrafter"/>
</dbReference>
<dbReference type="GO" id="GO:0004776">
    <property type="term" value="F:succinate-CoA ligase (GDP-forming) activity"/>
    <property type="evidence" value="ECO:0007669"/>
    <property type="project" value="TreeGrafter"/>
</dbReference>
<gene>
    <name evidence="10 12" type="primary">sucC</name>
    <name evidence="12" type="ORF">GCM10011365_01230</name>
</gene>
<sequence>MNFHEYQAKDLFAQYDIPVPKGTAVKSADDAVAVAKAMDTHQWMVKAQVHAGGRGKAGGVKFAKSLDEVKQYAGDMLGMEIKTYQTGGMALPVNEVLITEAANIENELYLSLLVDRANKCLSFVASAEGGVEIEEVAKTHPEKIHTLTVDNTETLWPYACRKIGFAMGLTKKQVFQLTHIMMQMHKMFHDLDLSLIEINPLIIDDNQNVVALDAKINSDDNAEYRQKELAKLRDKSQEDPAEAKAHEHELNYIKLDGDIACMVNGAGLAMATMDVIKLKGGEPANFLDVGGGATAERVTIAFKIILSDPNVKSILVNIFGGIVRCDLIADGIITAIKEVGVEVPIVVRLEGTNVEAGKKLLEDSGLAVIAASDLDDAANKAVEAVGA</sequence>
<accession>A0A917CEX6</accession>
<feature type="binding site" evidence="10">
    <location>
        <begin position="53"/>
        <end position="55"/>
    </location>
    <ligand>
        <name>ATP</name>
        <dbReference type="ChEBI" id="CHEBI:30616"/>
    </ligand>
</feature>
<evidence type="ECO:0000259" key="11">
    <source>
        <dbReference type="PROSITE" id="PS50975"/>
    </source>
</evidence>
<dbReference type="Gene3D" id="3.30.470.20">
    <property type="entry name" value="ATP-grasp fold, B domain"/>
    <property type="match status" value="1"/>
</dbReference>
<dbReference type="NCBIfam" id="TIGR01016">
    <property type="entry name" value="sucCoAbeta"/>
    <property type="match status" value="1"/>
</dbReference>
<dbReference type="InterPro" id="IPR013815">
    <property type="entry name" value="ATP_grasp_subdomain_1"/>
</dbReference>
<dbReference type="Gene3D" id="3.30.1490.20">
    <property type="entry name" value="ATP-grasp fold, A domain"/>
    <property type="match status" value="1"/>
</dbReference>
<dbReference type="SUPFAM" id="SSF52210">
    <property type="entry name" value="Succinyl-CoA synthetase domains"/>
    <property type="match status" value="1"/>
</dbReference>
<dbReference type="FunFam" id="3.30.1490.20:FF:000002">
    <property type="entry name" value="Succinate--CoA ligase [ADP-forming] subunit beta"/>
    <property type="match status" value="1"/>
</dbReference>
<dbReference type="RefSeq" id="WP_188363730.1">
    <property type="nucleotide sequence ID" value="NZ_BAABJF010000011.1"/>
</dbReference>
<comment type="cofactor">
    <cofactor evidence="10">
        <name>Mg(2+)</name>
        <dbReference type="ChEBI" id="CHEBI:18420"/>
    </cofactor>
    <text evidence="10">Binds 1 Mg(2+) ion per subunit.</text>
</comment>
<dbReference type="PROSITE" id="PS50975">
    <property type="entry name" value="ATP_GRASP"/>
    <property type="match status" value="1"/>
</dbReference>
<keyword evidence="6 10" id="KW-0067">ATP-binding</keyword>
<feature type="binding site" evidence="10">
    <location>
        <position position="107"/>
    </location>
    <ligand>
        <name>ATP</name>
        <dbReference type="ChEBI" id="CHEBI:30616"/>
    </ligand>
</feature>
<dbReference type="InterPro" id="IPR011761">
    <property type="entry name" value="ATP-grasp"/>
</dbReference>
<dbReference type="GO" id="GO:0000287">
    <property type="term" value="F:magnesium ion binding"/>
    <property type="evidence" value="ECO:0007669"/>
    <property type="project" value="UniProtKB-UniRule"/>
</dbReference>
<dbReference type="PANTHER" id="PTHR11815:SF10">
    <property type="entry name" value="SUCCINATE--COA LIGASE [GDP-FORMING] SUBUNIT BETA, MITOCHONDRIAL"/>
    <property type="match status" value="1"/>
</dbReference>
<dbReference type="EMBL" id="BMEO01000001">
    <property type="protein sequence ID" value="GGF84046.1"/>
    <property type="molecule type" value="Genomic_DNA"/>
</dbReference>
<dbReference type="PIRSF" id="PIRSF001554">
    <property type="entry name" value="SucCS_beta"/>
    <property type="match status" value="1"/>
</dbReference>
<dbReference type="GO" id="GO:0006104">
    <property type="term" value="P:succinyl-CoA metabolic process"/>
    <property type="evidence" value="ECO:0007669"/>
    <property type="project" value="TreeGrafter"/>
</dbReference>
<feature type="binding site" evidence="10">
    <location>
        <position position="264"/>
    </location>
    <ligand>
        <name>substrate</name>
        <note>ligand shared with subunit alpha</note>
    </ligand>
</feature>
<keyword evidence="3 10" id="KW-0436">Ligase</keyword>
<feature type="binding site" evidence="10">
    <location>
        <begin position="321"/>
        <end position="323"/>
    </location>
    <ligand>
        <name>substrate</name>
        <note>ligand shared with subunit alpha</note>
    </ligand>
</feature>
<dbReference type="NCBIfam" id="NF001913">
    <property type="entry name" value="PRK00696.1"/>
    <property type="match status" value="1"/>
</dbReference>
<keyword evidence="4 10" id="KW-0479">Metal-binding</keyword>
<feature type="binding site" evidence="10">
    <location>
        <position position="46"/>
    </location>
    <ligand>
        <name>ATP</name>
        <dbReference type="ChEBI" id="CHEBI:30616"/>
    </ligand>
</feature>
<evidence type="ECO:0000256" key="1">
    <source>
        <dbReference type="ARBA" id="ARBA00009182"/>
    </source>
</evidence>
<evidence type="ECO:0000313" key="13">
    <source>
        <dbReference type="Proteomes" id="UP000605253"/>
    </source>
</evidence>
<dbReference type="Gene3D" id="3.40.50.261">
    <property type="entry name" value="Succinyl-CoA synthetase domains"/>
    <property type="match status" value="1"/>
</dbReference>
<dbReference type="GO" id="GO:0005524">
    <property type="term" value="F:ATP binding"/>
    <property type="evidence" value="ECO:0007669"/>
    <property type="project" value="UniProtKB-UniRule"/>
</dbReference>
<dbReference type="AlphaFoldDB" id="A0A917CEX6"/>
<comment type="catalytic activity">
    <reaction evidence="8">
        <text>succinate + ATP + CoA = succinyl-CoA + ADP + phosphate</text>
        <dbReference type="Rhea" id="RHEA:17661"/>
        <dbReference type="ChEBI" id="CHEBI:30031"/>
        <dbReference type="ChEBI" id="CHEBI:30616"/>
        <dbReference type="ChEBI" id="CHEBI:43474"/>
        <dbReference type="ChEBI" id="CHEBI:57287"/>
        <dbReference type="ChEBI" id="CHEBI:57292"/>
        <dbReference type="ChEBI" id="CHEBI:456216"/>
        <dbReference type="EC" id="6.2.1.5"/>
    </reaction>
    <physiologicalReaction direction="right-to-left" evidence="8">
        <dbReference type="Rhea" id="RHEA:17663"/>
    </physiologicalReaction>
</comment>
<dbReference type="PROSITE" id="PS01217">
    <property type="entry name" value="SUCCINYL_COA_LIG_3"/>
    <property type="match status" value="1"/>
</dbReference>
<feature type="binding site" evidence="10">
    <location>
        <position position="213"/>
    </location>
    <ligand>
        <name>Mg(2+)</name>
        <dbReference type="ChEBI" id="CHEBI:18420"/>
    </ligand>
</feature>
<comment type="caution">
    <text evidence="10">Lacks conserved residue(s) required for the propagation of feature annotation.</text>
</comment>
<reference evidence="12" key="2">
    <citation type="submission" date="2020-09" db="EMBL/GenBank/DDBJ databases">
        <authorList>
            <person name="Sun Q."/>
            <person name="Zhou Y."/>
        </authorList>
    </citation>
    <scope>NUCLEOTIDE SEQUENCE</scope>
    <source>
        <strain evidence="12">CGMCC 1.12181</strain>
    </source>
</reference>
<dbReference type="InterPro" id="IPR013650">
    <property type="entry name" value="ATP-grasp_succ-CoA_synth-type"/>
</dbReference>
<dbReference type="HAMAP" id="MF_00558">
    <property type="entry name" value="Succ_CoA_beta"/>
    <property type="match status" value="1"/>
</dbReference>
<dbReference type="InterPro" id="IPR016102">
    <property type="entry name" value="Succinyl-CoA_synth-like"/>
</dbReference>
<evidence type="ECO:0000256" key="3">
    <source>
        <dbReference type="ARBA" id="ARBA00022598"/>
    </source>
</evidence>
<dbReference type="PANTHER" id="PTHR11815">
    <property type="entry name" value="SUCCINYL-COA SYNTHETASE BETA CHAIN"/>
    <property type="match status" value="1"/>
</dbReference>
<evidence type="ECO:0000256" key="6">
    <source>
        <dbReference type="ARBA" id="ARBA00022840"/>
    </source>
</evidence>
<evidence type="ECO:0000256" key="10">
    <source>
        <dbReference type="HAMAP-Rule" id="MF_00558"/>
    </source>
</evidence>
<comment type="similarity">
    <text evidence="1 10">Belongs to the succinate/malate CoA ligase beta subunit family.</text>
</comment>
<dbReference type="Pfam" id="PF08442">
    <property type="entry name" value="ATP-grasp_2"/>
    <property type="match status" value="1"/>
</dbReference>
<protein>
    <recommendedName>
        <fullName evidence="10">Succinate--CoA ligase [ADP-forming] subunit beta</fullName>
        <ecNumber evidence="10">6.2.1.5</ecNumber>
    </recommendedName>
    <alternativeName>
        <fullName evidence="10">Succinyl-CoA synthetase subunit beta</fullName>
        <shortName evidence="10">SCS-beta</shortName>
    </alternativeName>
</protein>
<proteinExistence type="inferred from homology"/>
<evidence type="ECO:0000256" key="9">
    <source>
        <dbReference type="ARBA" id="ARBA00052891"/>
    </source>
</evidence>
<dbReference type="InterPro" id="IPR005811">
    <property type="entry name" value="SUCC_ACL_C"/>
</dbReference>
<dbReference type="InterPro" id="IPR017866">
    <property type="entry name" value="Succ-CoA_synthase_bsu_CS"/>
</dbReference>
<evidence type="ECO:0000256" key="4">
    <source>
        <dbReference type="ARBA" id="ARBA00022723"/>
    </source>
</evidence>
<dbReference type="Proteomes" id="UP000605253">
    <property type="component" value="Unassembled WGS sequence"/>
</dbReference>
<comment type="pathway">
    <text evidence="10">Carbohydrate metabolism; tricarboxylic acid cycle; succinate from succinyl-CoA (ligase route): step 1/1.</text>
</comment>
<dbReference type="SUPFAM" id="SSF56059">
    <property type="entry name" value="Glutathione synthetase ATP-binding domain-like"/>
    <property type="match status" value="1"/>
</dbReference>